<sequence length="135" mass="14291">MTGKLCPSAQPDMAGAQVLGVHRPGQDVAYVAGTVPVTDAVLAATGDVPPTLVYRFAAPCAEKRCGHFDGERCQLATRIAAKLSPVETRLPACAIRKTCRWHGQEGSAACLRCPQVTTTITEENDPLRDVAFAAE</sequence>
<comment type="caution">
    <text evidence="1">The sequence shown here is derived from an EMBL/GenBank/DDBJ whole genome shotgun (WGS) entry which is preliminary data.</text>
</comment>
<organism evidence="1 2">
    <name type="scientific">Sagittula marina</name>
    <dbReference type="NCBI Taxonomy" id="943940"/>
    <lineage>
        <taxon>Bacteria</taxon>
        <taxon>Pseudomonadati</taxon>
        <taxon>Pseudomonadota</taxon>
        <taxon>Alphaproteobacteria</taxon>
        <taxon>Rhodobacterales</taxon>
        <taxon>Roseobacteraceae</taxon>
        <taxon>Sagittula</taxon>
    </lineage>
</organism>
<dbReference type="Proteomes" id="UP000541426">
    <property type="component" value="Unassembled WGS sequence"/>
</dbReference>
<dbReference type="RefSeq" id="WP_183967170.1">
    <property type="nucleotide sequence ID" value="NZ_BAABBZ010000006.1"/>
</dbReference>
<evidence type="ECO:0008006" key="3">
    <source>
        <dbReference type="Google" id="ProtNLM"/>
    </source>
</evidence>
<proteinExistence type="predicted"/>
<dbReference type="AlphaFoldDB" id="A0A7W6DRY3"/>
<reference evidence="1 2" key="1">
    <citation type="submission" date="2020-08" db="EMBL/GenBank/DDBJ databases">
        <title>Genomic Encyclopedia of Type Strains, Phase IV (KMG-IV): sequencing the most valuable type-strain genomes for metagenomic binning, comparative biology and taxonomic classification.</title>
        <authorList>
            <person name="Goeker M."/>
        </authorList>
    </citation>
    <scope>NUCLEOTIDE SEQUENCE [LARGE SCALE GENOMIC DNA]</scope>
    <source>
        <strain evidence="1 2">DSM 102235</strain>
    </source>
</reference>
<gene>
    <name evidence="1" type="ORF">GGQ68_002964</name>
</gene>
<accession>A0A7W6DRY3</accession>
<protein>
    <recommendedName>
        <fullName evidence="3">Nitrogen fixation protein</fullName>
    </recommendedName>
</protein>
<dbReference type="EMBL" id="JACIEJ010000007">
    <property type="protein sequence ID" value="MBB3986621.1"/>
    <property type="molecule type" value="Genomic_DNA"/>
</dbReference>
<evidence type="ECO:0000313" key="2">
    <source>
        <dbReference type="Proteomes" id="UP000541426"/>
    </source>
</evidence>
<evidence type="ECO:0000313" key="1">
    <source>
        <dbReference type="EMBL" id="MBB3986621.1"/>
    </source>
</evidence>
<name>A0A7W6DRY3_9RHOB</name>
<keyword evidence="2" id="KW-1185">Reference proteome</keyword>